<feature type="region of interest" description="Disordered" evidence="2">
    <location>
        <begin position="1"/>
        <end position="142"/>
    </location>
</feature>
<feature type="compositionally biased region" description="Low complexity" evidence="2">
    <location>
        <begin position="1553"/>
        <end position="1567"/>
    </location>
</feature>
<feature type="compositionally biased region" description="Polar residues" evidence="2">
    <location>
        <begin position="989"/>
        <end position="998"/>
    </location>
</feature>
<accession>A0A0S4IKC4</accession>
<name>A0A0S4IKC4_BODSA</name>
<feature type="compositionally biased region" description="Low complexity" evidence="2">
    <location>
        <begin position="1248"/>
        <end position="1262"/>
    </location>
</feature>
<keyword evidence="1" id="KW-0175">Coiled coil</keyword>
<sequence length="1573" mass="168564">MSLTTAERQVLSSRSGARTKVATAGAGERDAQSGGIVAPPTPTSKVVHSSQRPTVSSQQKSPTRRRPIPPPSSLPGGSSSTLVTATTAAQDTHSSAGGAITAQQQHRLLSTPRTGDDLQKQRVTTNHGQRTSSSVSTGLPHQEMLNFQTPTGVQRLRHQLSVLAASEGRQPAHNSSSAAFEAWRPSTTSTTVRSLVPVTTHNDGIVANVTSSASGNSAVGGKEVTIFMDALRHHAVDPPTSSARMSTDASELLESQQHQIRFEQALLQANQQTLTVQVLLRENMRATTIARHETDIVAQALDALVTDVVARHSSLMADSGARSLPASSAGNKGKANRRGVITRSSSPSKRRLVGGDSGAAVNLPPWIDDRTCHSPDQDPTSVIQNHLLGEPQKIDAGEFLASQRALARVFFAGMREVTNLVRSLCSRKASLVQVLANAIESLVDNAHDASEYYASMVQDVESLHLAETVKELSNKLRAAADERLRLEDRIMRLQEENDELEQLRGDHERLQERQKTLDQFLKDQLGRNAAIMKMATQATGGVIPAHVVAAMSGNYPAGAGGGGGGGGFGRRRSSRGKSLMRRSSTLEGNPVNDHHHHHDDSSDTTPNKNAALVANAESSGAFEAPPFFLQGAANGDDDAPFTVSVPDDMRTDDINSDDFDTADAAVQTGIEDAVNCQLVGEMNAYFSEMDKAANFSQALCRVVYGTTDFYNPGDCCDNARKLLEEITLKAQDLKEAAATAASGGEGGEKATTTGNRSLVSGSGGGGGGRVTTNFATLIGYMDLPKERIVKLLQYGSNAAREMRLRFASMSENESFRRAVEWRPPRGPREPCRLCARLGPIPEDLAAVAESNDLRTRVAALEGELGEARSDVEKLHKRVDHERQVAQTHYDEVQAIHKIKFSMQHRGSQSEATVKYSSGAQTDAVFQQQLGSSHHIQHRTSFSGGSSSHQQQQPEWLTNNNGTGDAGTDGGPWVAASAPTPLRRSPYADTENSSLSNTPTTGGGGAAGHMERSPFQSADAEWSQFRAPQQPNTANGFARMGSAGTDNTFLTRSANVSARRRSSIEVTFDRDAVLSHEAGGAAATTSARNSPGNSGGGVPIGRQQRRTSNASGLSPYSEAAAAAAGSSQHQPNSPPTSANRRGSEMTVAALKYRDAFLSLSRAGSGNSSSRQQQHNASFYGGISGGGSRSSFAVHLLPQAQAHGIPSFYQNRVSPVDVDALTLGNGPVKSHTWAVKLLAALYRTRYSGHTPQAQQSATTTSTSPFNGSSSDHQQRTSTPDKGYTCSRHFTDFLRQNFGTRQLIDDNAANFLRCVHTYAPTDPRFMLFAKLFSDEYHREVYRHFLKFNAFLDQTQNMFESGGSSGAHKRANGDDQADPGSVPLESVLHCIHTLFYFSERIHSREEFCNLLAEKAVELSSAPRVITSADNGGNHHLSRKEANVSGNRMRRASLAVKSFESTPPGRSIGESMKSPTTSSIKVPTPPPGTTNASLTPPSALVSALGTPIESSDSFSKYRVAFTQVTIPRDGMNRVVQRIAFLAYLCDIARPYVLQSVSEPSLSPLSSRPTSAPNSNSLM</sequence>
<proteinExistence type="predicted"/>
<feature type="compositionally biased region" description="Polar residues" evidence="2">
    <location>
        <begin position="1263"/>
        <end position="1277"/>
    </location>
</feature>
<feature type="region of interest" description="Disordered" evidence="2">
    <location>
        <begin position="559"/>
        <end position="607"/>
    </location>
</feature>
<feature type="region of interest" description="Disordered" evidence="2">
    <location>
        <begin position="1160"/>
        <end position="1180"/>
    </location>
</feature>
<organism evidence="3 4">
    <name type="scientific">Bodo saltans</name>
    <name type="common">Flagellated protozoan</name>
    <dbReference type="NCBI Taxonomy" id="75058"/>
    <lineage>
        <taxon>Eukaryota</taxon>
        <taxon>Discoba</taxon>
        <taxon>Euglenozoa</taxon>
        <taxon>Kinetoplastea</taxon>
        <taxon>Metakinetoplastina</taxon>
        <taxon>Eubodonida</taxon>
        <taxon>Bodonidae</taxon>
        <taxon>Bodo</taxon>
    </lineage>
</organism>
<feature type="region of interest" description="Disordered" evidence="2">
    <location>
        <begin position="1453"/>
        <end position="1493"/>
    </location>
</feature>
<feature type="compositionally biased region" description="Polar residues" evidence="2">
    <location>
        <begin position="90"/>
        <end position="113"/>
    </location>
</feature>
<dbReference type="VEuPathDB" id="TriTrypDB:BSAL_50685"/>
<feature type="region of interest" description="Disordered" evidence="2">
    <location>
        <begin position="1247"/>
        <end position="1280"/>
    </location>
</feature>
<feature type="region of interest" description="Disordered" evidence="2">
    <location>
        <begin position="319"/>
        <end position="357"/>
    </location>
</feature>
<feature type="compositionally biased region" description="Low complexity" evidence="2">
    <location>
        <begin position="1160"/>
        <end position="1169"/>
    </location>
</feature>
<evidence type="ECO:0000256" key="2">
    <source>
        <dbReference type="SAM" id="MobiDB-lite"/>
    </source>
</evidence>
<evidence type="ECO:0000256" key="1">
    <source>
        <dbReference type="SAM" id="Coils"/>
    </source>
</evidence>
<keyword evidence="4" id="KW-1185">Reference proteome</keyword>
<gene>
    <name evidence="3" type="ORF">BSAL_50685</name>
</gene>
<feature type="region of interest" description="Disordered" evidence="2">
    <location>
        <begin position="739"/>
        <end position="766"/>
    </location>
</feature>
<feature type="compositionally biased region" description="Basic residues" evidence="2">
    <location>
        <begin position="569"/>
        <end position="580"/>
    </location>
</feature>
<feature type="compositionally biased region" description="Gly residues" evidence="2">
    <location>
        <begin position="559"/>
        <end position="568"/>
    </location>
</feature>
<feature type="coiled-coil region" evidence="1">
    <location>
        <begin position="469"/>
        <end position="513"/>
    </location>
</feature>
<feature type="region of interest" description="Disordered" evidence="2">
    <location>
        <begin position="1078"/>
        <end position="1142"/>
    </location>
</feature>
<evidence type="ECO:0000313" key="4">
    <source>
        <dbReference type="Proteomes" id="UP000051952"/>
    </source>
</evidence>
<dbReference type="Proteomes" id="UP000051952">
    <property type="component" value="Unassembled WGS sequence"/>
</dbReference>
<feature type="compositionally biased region" description="Low complexity" evidence="2">
    <location>
        <begin position="74"/>
        <end position="89"/>
    </location>
</feature>
<reference evidence="4" key="1">
    <citation type="submission" date="2015-09" db="EMBL/GenBank/DDBJ databases">
        <authorList>
            <consortium name="Pathogen Informatics"/>
        </authorList>
    </citation>
    <scope>NUCLEOTIDE SEQUENCE [LARGE SCALE GENOMIC DNA]</scope>
    <source>
        <strain evidence="4">Lake Konstanz</strain>
    </source>
</reference>
<feature type="compositionally biased region" description="Polar residues" evidence="2">
    <location>
        <begin position="1"/>
        <end position="16"/>
    </location>
</feature>
<protein>
    <submittedName>
        <fullName evidence="3">Uncharacterized protein</fullName>
    </submittedName>
</protein>
<feature type="compositionally biased region" description="Low complexity" evidence="2">
    <location>
        <begin position="938"/>
        <end position="962"/>
    </location>
</feature>
<feature type="compositionally biased region" description="Polar residues" evidence="2">
    <location>
        <begin position="1082"/>
        <end position="1091"/>
    </location>
</feature>
<feature type="compositionally biased region" description="Polar residues" evidence="2">
    <location>
        <begin position="1124"/>
        <end position="1139"/>
    </location>
</feature>
<feature type="region of interest" description="Disordered" evidence="2">
    <location>
        <begin position="1553"/>
        <end position="1573"/>
    </location>
</feature>
<feature type="compositionally biased region" description="Polar residues" evidence="2">
    <location>
        <begin position="43"/>
        <end position="60"/>
    </location>
</feature>
<dbReference type="EMBL" id="CYKH01000046">
    <property type="protein sequence ID" value="CUE64896.1"/>
    <property type="molecule type" value="Genomic_DNA"/>
</dbReference>
<evidence type="ECO:0000313" key="3">
    <source>
        <dbReference type="EMBL" id="CUE64896.1"/>
    </source>
</evidence>
<feature type="compositionally biased region" description="Polar residues" evidence="2">
    <location>
        <begin position="121"/>
        <end position="142"/>
    </location>
</feature>
<feature type="coiled-coil region" evidence="1">
    <location>
        <begin position="850"/>
        <end position="877"/>
    </location>
</feature>
<feature type="region of interest" description="Disordered" evidence="2">
    <location>
        <begin position="929"/>
        <end position="1018"/>
    </location>
</feature>